<reference evidence="3 4" key="1">
    <citation type="submission" date="2021-11" db="EMBL/GenBank/DDBJ databases">
        <title>Lacrimispora sp. nov. NSJ-141 isolated from human feces.</title>
        <authorList>
            <person name="Abdugheni R."/>
        </authorList>
    </citation>
    <scope>NUCLEOTIDE SEQUENCE [LARGE SCALE GENOMIC DNA]</scope>
    <source>
        <strain evidence="3 4">NSJ-141</strain>
    </source>
</reference>
<feature type="modified residue" description="Phosphohistidine" evidence="1">
    <location>
        <position position="61"/>
    </location>
</feature>
<dbReference type="Proteomes" id="UP001299265">
    <property type="component" value="Unassembled WGS sequence"/>
</dbReference>
<keyword evidence="1" id="KW-0597">Phosphoprotein</keyword>
<dbReference type="CDD" id="cd00088">
    <property type="entry name" value="HPT"/>
    <property type="match status" value="1"/>
</dbReference>
<proteinExistence type="predicted"/>
<dbReference type="RefSeq" id="WP_231062864.1">
    <property type="nucleotide sequence ID" value="NZ_JAJNOR010000005.1"/>
</dbReference>
<evidence type="ECO:0000313" key="4">
    <source>
        <dbReference type="Proteomes" id="UP001299265"/>
    </source>
</evidence>
<dbReference type="Gene3D" id="1.20.120.160">
    <property type="entry name" value="HPT domain"/>
    <property type="match status" value="1"/>
</dbReference>
<dbReference type="SUPFAM" id="SSF47226">
    <property type="entry name" value="Histidine-containing phosphotransfer domain, HPT domain"/>
    <property type="match status" value="1"/>
</dbReference>
<protein>
    <submittedName>
        <fullName evidence="3">Hpt domain-containing protein</fullName>
    </submittedName>
</protein>
<sequence length="116" mass="13349">MDFLEAMQKIVPDVDRTLCRFSGNQKLWERFVKKFGDDSSYSELGKAVEENDEEGIERMAHTLKGVAANMGFDPLSGACAKLVYAVRNKKTEEYAENWTMIQEQYGKIMDVIKDLW</sequence>
<comment type="caution">
    <text evidence="3">The sequence shown here is derived from an EMBL/GenBank/DDBJ whole genome shotgun (WGS) entry which is preliminary data.</text>
</comment>
<dbReference type="AlphaFoldDB" id="A0AAP2WA97"/>
<evidence type="ECO:0000256" key="1">
    <source>
        <dbReference type="PROSITE-ProRule" id="PRU00110"/>
    </source>
</evidence>
<organism evidence="3 4">
    <name type="scientific">Lientehia hominis</name>
    <dbReference type="NCBI Taxonomy" id="2897778"/>
    <lineage>
        <taxon>Bacteria</taxon>
        <taxon>Bacillati</taxon>
        <taxon>Bacillota</taxon>
        <taxon>Clostridia</taxon>
        <taxon>Lachnospirales</taxon>
        <taxon>Lachnospiraceae</taxon>
        <taxon>Lientehia</taxon>
    </lineage>
</organism>
<dbReference type="InterPro" id="IPR036641">
    <property type="entry name" value="HPT_dom_sf"/>
</dbReference>
<dbReference type="InterPro" id="IPR008207">
    <property type="entry name" value="Sig_transdc_His_kin_Hpt_dom"/>
</dbReference>
<evidence type="ECO:0000313" key="3">
    <source>
        <dbReference type="EMBL" id="MCD2493002.1"/>
    </source>
</evidence>
<gene>
    <name evidence="3" type="ORF">LQE92_10215</name>
</gene>
<feature type="domain" description="HPt" evidence="2">
    <location>
        <begin position="20"/>
        <end position="116"/>
    </location>
</feature>
<dbReference type="Pfam" id="PF01627">
    <property type="entry name" value="Hpt"/>
    <property type="match status" value="1"/>
</dbReference>
<evidence type="ECO:0000259" key="2">
    <source>
        <dbReference type="PROSITE" id="PS50894"/>
    </source>
</evidence>
<accession>A0AAP2WA97</accession>
<dbReference type="PROSITE" id="PS50894">
    <property type="entry name" value="HPT"/>
    <property type="match status" value="1"/>
</dbReference>
<dbReference type="EMBL" id="JAJNOR010000005">
    <property type="protein sequence ID" value="MCD2493002.1"/>
    <property type="molecule type" value="Genomic_DNA"/>
</dbReference>
<name>A0AAP2WA97_9FIRM</name>
<dbReference type="GO" id="GO:0000160">
    <property type="term" value="P:phosphorelay signal transduction system"/>
    <property type="evidence" value="ECO:0007669"/>
    <property type="project" value="InterPro"/>
</dbReference>
<keyword evidence="4" id="KW-1185">Reference proteome</keyword>